<keyword evidence="4" id="KW-1185">Reference proteome</keyword>
<name>V2Y6K2_9FIRM</name>
<accession>V2Y6K2</accession>
<dbReference type="InterPro" id="IPR000086">
    <property type="entry name" value="NUDIX_hydrolase_dom"/>
</dbReference>
<dbReference type="SUPFAM" id="SSF55811">
    <property type="entry name" value="Nudix"/>
    <property type="match status" value="1"/>
</dbReference>
<evidence type="ECO:0000313" key="3">
    <source>
        <dbReference type="EMBL" id="ESL03331.1"/>
    </source>
</evidence>
<dbReference type="AlphaFoldDB" id="V2Y6K2"/>
<gene>
    <name evidence="3" type="ORF">GCWU0000282_001491</name>
</gene>
<dbReference type="Pfam" id="PF00293">
    <property type="entry name" value="NUDIX"/>
    <property type="match status" value="1"/>
</dbReference>
<dbReference type="Proteomes" id="UP000018227">
    <property type="component" value="Unassembled WGS sequence"/>
</dbReference>
<evidence type="ECO:0000256" key="1">
    <source>
        <dbReference type="ARBA" id="ARBA00022801"/>
    </source>
</evidence>
<dbReference type="EMBL" id="ACIL03000012">
    <property type="protein sequence ID" value="ESL03331.1"/>
    <property type="molecule type" value="Genomic_DNA"/>
</dbReference>
<dbReference type="InterPro" id="IPR020084">
    <property type="entry name" value="NUDIX_hydrolase_CS"/>
</dbReference>
<dbReference type="InterPro" id="IPR015797">
    <property type="entry name" value="NUDIX_hydrolase-like_dom_sf"/>
</dbReference>
<sequence>MEIWDGYNIDGSLAGVDLVRGEKIPDGLYHLVCEVLVQHTDGDFLLMKRDLNKPINPGKYEATAGGSALKGEDGLTCIKRELYEETGIVAEEFDYMGRILDGKCIFEYFYTKTDCAKDCITLQENETIAYKWISEQEFIDFVNSDKIGKNQGRKYREFLESCLWR</sequence>
<keyword evidence="1 3" id="KW-0378">Hydrolase</keyword>
<reference evidence="3 4" key="1">
    <citation type="submission" date="2013-06" db="EMBL/GenBank/DDBJ databases">
        <authorList>
            <person name="Weinstock G."/>
            <person name="Sodergren E."/>
            <person name="Clifton S."/>
            <person name="Fulton L."/>
            <person name="Fulton B."/>
            <person name="Courtney L."/>
            <person name="Fronick C."/>
            <person name="Harrison M."/>
            <person name="Strong C."/>
            <person name="Farmer C."/>
            <person name="Delahaunty K."/>
            <person name="Markovic C."/>
            <person name="Hall O."/>
            <person name="Minx P."/>
            <person name="Tomlinson C."/>
            <person name="Mitreva M."/>
            <person name="Nelson J."/>
            <person name="Hou S."/>
            <person name="Wollam A."/>
            <person name="Pepin K.H."/>
            <person name="Johnson M."/>
            <person name="Bhonagiri V."/>
            <person name="Nash W.E."/>
            <person name="Warren W."/>
            <person name="Chinwalla A."/>
            <person name="Mardis E.R."/>
            <person name="Wilson R.K."/>
        </authorList>
    </citation>
    <scope>NUCLEOTIDE SEQUENCE [LARGE SCALE GENOMIC DNA]</scope>
    <source>
        <strain evidence="3 4">ATCC 51271</strain>
    </source>
</reference>
<protein>
    <submittedName>
        <fullName evidence="3">Hydrolase, NUDIX family</fullName>
    </submittedName>
</protein>
<dbReference type="STRING" id="592026.GCWU0000282_001491"/>
<dbReference type="PROSITE" id="PS00893">
    <property type="entry name" value="NUDIX_BOX"/>
    <property type="match status" value="1"/>
</dbReference>
<dbReference type="HOGENOM" id="CLU_060552_1_1_9"/>
<dbReference type="eggNOG" id="COG1051">
    <property type="taxonomic scope" value="Bacteria"/>
</dbReference>
<comment type="caution">
    <text evidence="3">The sequence shown here is derived from an EMBL/GenBank/DDBJ whole genome shotgun (WGS) entry which is preliminary data.</text>
</comment>
<evidence type="ECO:0000313" key="4">
    <source>
        <dbReference type="Proteomes" id="UP000018227"/>
    </source>
</evidence>
<feature type="domain" description="Nudix hydrolase" evidence="2">
    <location>
        <begin position="28"/>
        <end position="155"/>
    </location>
</feature>
<organism evidence="3 4">
    <name type="scientific">Catonella morbi ATCC 51271</name>
    <dbReference type="NCBI Taxonomy" id="592026"/>
    <lineage>
        <taxon>Bacteria</taxon>
        <taxon>Bacillati</taxon>
        <taxon>Bacillota</taxon>
        <taxon>Clostridia</taxon>
        <taxon>Lachnospirales</taxon>
        <taxon>Lachnospiraceae</taxon>
        <taxon>Catonella</taxon>
    </lineage>
</organism>
<dbReference type="CDD" id="cd04693">
    <property type="entry name" value="NUDIX_Hydrolase"/>
    <property type="match status" value="1"/>
</dbReference>
<proteinExistence type="predicted"/>
<evidence type="ECO:0000259" key="2">
    <source>
        <dbReference type="PROSITE" id="PS51462"/>
    </source>
</evidence>
<dbReference type="PROSITE" id="PS51462">
    <property type="entry name" value="NUDIX"/>
    <property type="match status" value="1"/>
</dbReference>
<dbReference type="Gene3D" id="3.90.79.10">
    <property type="entry name" value="Nucleoside Triphosphate Pyrophosphohydrolase"/>
    <property type="match status" value="1"/>
</dbReference>
<dbReference type="GO" id="GO:0016787">
    <property type="term" value="F:hydrolase activity"/>
    <property type="evidence" value="ECO:0007669"/>
    <property type="project" value="UniProtKB-KW"/>
</dbReference>
<dbReference type="RefSeq" id="WP_023354370.1">
    <property type="nucleotide sequence ID" value="NZ_KI535367.1"/>
</dbReference>
<dbReference type="OrthoDB" id="9786032at2"/>